<dbReference type="EMBL" id="WNTK01000009">
    <property type="protein sequence ID" value="KAG9478355.1"/>
    <property type="molecule type" value="Genomic_DNA"/>
</dbReference>
<reference evidence="1" key="1">
    <citation type="thesis" date="2020" institute="ProQuest LLC" country="789 East Eisenhower Parkway, Ann Arbor, MI, USA">
        <title>Comparative Genomics and Chromosome Evolution.</title>
        <authorList>
            <person name="Mudd A.B."/>
        </authorList>
    </citation>
    <scope>NUCLEOTIDE SEQUENCE</scope>
    <source>
        <strain evidence="1">HN-11 Male</strain>
        <tissue evidence="1">Kidney and liver</tissue>
    </source>
</reference>
<proteinExistence type="predicted"/>
<comment type="caution">
    <text evidence="1">The sequence shown here is derived from an EMBL/GenBank/DDBJ whole genome shotgun (WGS) entry which is preliminary data.</text>
</comment>
<keyword evidence="2" id="KW-1185">Reference proteome</keyword>
<sequence length="81" mass="9367">MVVFCLIWIPVLAVVKVIQAPGNIFQRIAKCCRATENWGPRLKKNRGERYQNMKDDTPKETNTEVEIPDIKGFDNISFQKD</sequence>
<name>A0A8J6K4E3_ELECQ</name>
<accession>A0A8J6K4E3</accession>
<dbReference type="AlphaFoldDB" id="A0A8J6K4E3"/>
<evidence type="ECO:0000313" key="1">
    <source>
        <dbReference type="EMBL" id="KAG9478355.1"/>
    </source>
</evidence>
<gene>
    <name evidence="1" type="ORF">GDO78_013385</name>
</gene>
<protein>
    <submittedName>
        <fullName evidence="1">Uncharacterized protein</fullName>
    </submittedName>
</protein>
<dbReference type="Proteomes" id="UP000770717">
    <property type="component" value="Unassembled WGS sequence"/>
</dbReference>
<evidence type="ECO:0000313" key="2">
    <source>
        <dbReference type="Proteomes" id="UP000770717"/>
    </source>
</evidence>
<organism evidence="1 2">
    <name type="scientific">Eleutherodactylus coqui</name>
    <name type="common">Puerto Rican coqui</name>
    <dbReference type="NCBI Taxonomy" id="57060"/>
    <lineage>
        <taxon>Eukaryota</taxon>
        <taxon>Metazoa</taxon>
        <taxon>Chordata</taxon>
        <taxon>Craniata</taxon>
        <taxon>Vertebrata</taxon>
        <taxon>Euteleostomi</taxon>
        <taxon>Amphibia</taxon>
        <taxon>Batrachia</taxon>
        <taxon>Anura</taxon>
        <taxon>Neobatrachia</taxon>
        <taxon>Hyloidea</taxon>
        <taxon>Eleutherodactylidae</taxon>
        <taxon>Eleutherodactylinae</taxon>
        <taxon>Eleutherodactylus</taxon>
        <taxon>Eleutherodactylus</taxon>
    </lineage>
</organism>
<dbReference type="OrthoDB" id="6581954at2759"/>